<dbReference type="RefSeq" id="WP_147148960.1">
    <property type="nucleotide sequence ID" value="NZ_BKAJ01000033.1"/>
</dbReference>
<organism evidence="2 3">
    <name type="scientific">Reyranella soli</name>
    <dbReference type="NCBI Taxonomy" id="1230389"/>
    <lineage>
        <taxon>Bacteria</taxon>
        <taxon>Pseudomonadati</taxon>
        <taxon>Pseudomonadota</taxon>
        <taxon>Alphaproteobacteria</taxon>
        <taxon>Hyphomicrobiales</taxon>
        <taxon>Reyranellaceae</taxon>
        <taxon>Reyranella</taxon>
    </lineage>
</organism>
<dbReference type="EMBL" id="BKAJ01000033">
    <property type="protein sequence ID" value="GEP54928.1"/>
    <property type="molecule type" value="Genomic_DNA"/>
</dbReference>
<sequence length="142" mass="15962">MLVFIDTPKFLRVFRLLRSPDDTPKRVRIGRLMKAGYEFQIDDGFSVDAEEQAQIDSVAETLKDADAHLLRADALRFPEIARRTREYYVNHATDVEKQLIATAAIEITRAVRKADKQGEEESSKEAVAHAAGLRSSNVTTSN</sequence>
<evidence type="ECO:0000256" key="1">
    <source>
        <dbReference type="SAM" id="MobiDB-lite"/>
    </source>
</evidence>
<name>A0A512N7G8_9HYPH</name>
<dbReference type="Proteomes" id="UP000321058">
    <property type="component" value="Unassembled WGS sequence"/>
</dbReference>
<accession>A0A512N7G8</accession>
<reference evidence="2 3" key="1">
    <citation type="submission" date="2019-07" db="EMBL/GenBank/DDBJ databases">
        <title>Whole genome shotgun sequence of Reyranella soli NBRC 108950.</title>
        <authorList>
            <person name="Hosoyama A."/>
            <person name="Uohara A."/>
            <person name="Ohji S."/>
            <person name="Ichikawa N."/>
        </authorList>
    </citation>
    <scope>NUCLEOTIDE SEQUENCE [LARGE SCALE GENOMIC DNA]</scope>
    <source>
        <strain evidence="2 3">NBRC 108950</strain>
    </source>
</reference>
<comment type="caution">
    <text evidence="2">The sequence shown here is derived from an EMBL/GenBank/DDBJ whole genome shotgun (WGS) entry which is preliminary data.</text>
</comment>
<keyword evidence="3" id="KW-1185">Reference proteome</keyword>
<evidence type="ECO:0000313" key="3">
    <source>
        <dbReference type="Proteomes" id="UP000321058"/>
    </source>
</evidence>
<protein>
    <submittedName>
        <fullName evidence="2">Uncharacterized protein</fullName>
    </submittedName>
</protein>
<evidence type="ECO:0000313" key="2">
    <source>
        <dbReference type="EMBL" id="GEP54928.1"/>
    </source>
</evidence>
<feature type="compositionally biased region" description="Basic and acidic residues" evidence="1">
    <location>
        <begin position="115"/>
        <end position="127"/>
    </location>
</feature>
<gene>
    <name evidence="2" type="ORF">RSO01_20940</name>
</gene>
<dbReference type="AlphaFoldDB" id="A0A512N7G8"/>
<proteinExistence type="predicted"/>
<feature type="region of interest" description="Disordered" evidence="1">
    <location>
        <begin position="115"/>
        <end position="142"/>
    </location>
</feature>